<comment type="caution">
    <text evidence="2">The sequence shown here is derived from an EMBL/GenBank/DDBJ whole genome shotgun (WGS) entry which is preliminary data.</text>
</comment>
<dbReference type="PRINTS" id="PR00837">
    <property type="entry name" value="V5TPXLIKE"/>
</dbReference>
<evidence type="ECO:0000259" key="1">
    <source>
        <dbReference type="SMART" id="SM00198"/>
    </source>
</evidence>
<dbReference type="InterPro" id="IPR001283">
    <property type="entry name" value="CRISP-related"/>
</dbReference>
<keyword evidence="3" id="KW-1185">Reference proteome</keyword>
<dbReference type="AlphaFoldDB" id="A0A3S3NB85"/>
<dbReference type="OrthoDB" id="337038at2759"/>
<reference evidence="2 3" key="1">
    <citation type="journal article" date="2018" name="Gigascience">
        <title>Genomes of trombidid mites reveal novel predicted allergens and laterally-transferred genes associated with secondary metabolism.</title>
        <authorList>
            <person name="Dong X."/>
            <person name="Chaisiri K."/>
            <person name="Xia D."/>
            <person name="Armstrong S.D."/>
            <person name="Fang Y."/>
            <person name="Donnelly M.J."/>
            <person name="Kadowaki T."/>
            <person name="McGarry J.W."/>
            <person name="Darby A.C."/>
            <person name="Makepeace B.L."/>
        </authorList>
    </citation>
    <scope>NUCLEOTIDE SEQUENCE [LARGE SCALE GENOMIC DNA]</scope>
    <source>
        <strain evidence="2">UoL-WK</strain>
    </source>
</reference>
<protein>
    <recommendedName>
        <fullName evidence="1">SCP domain-containing protein</fullName>
    </recommendedName>
</protein>
<accession>A0A3S3NB85</accession>
<dbReference type="Proteomes" id="UP000285301">
    <property type="component" value="Unassembled WGS sequence"/>
</dbReference>
<organism evidence="2 3">
    <name type="scientific">Dinothrombium tinctorium</name>
    <dbReference type="NCBI Taxonomy" id="1965070"/>
    <lineage>
        <taxon>Eukaryota</taxon>
        <taxon>Metazoa</taxon>
        <taxon>Ecdysozoa</taxon>
        <taxon>Arthropoda</taxon>
        <taxon>Chelicerata</taxon>
        <taxon>Arachnida</taxon>
        <taxon>Acari</taxon>
        <taxon>Acariformes</taxon>
        <taxon>Trombidiformes</taxon>
        <taxon>Prostigmata</taxon>
        <taxon>Anystina</taxon>
        <taxon>Parasitengona</taxon>
        <taxon>Trombidioidea</taxon>
        <taxon>Trombidiidae</taxon>
        <taxon>Dinothrombium</taxon>
    </lineage>
</organism>
<name>A0A3S3NB85_9ACAR</name>
<dbReference type="PANTHER" id="PTHR10334">
    <property type="entry name" value="CYSTEINE-RICH SECRETORY PROTEIN-RELATED"/>
    <property type="match status" value="1"/>
</dbReference>
<proteinExistence type="predicted"/>
<dbReference type="InterPro" id="IPR035940">
    <property type="entry name" value="CAP_sf"/>
</dbReference>
<dbReference type="InterPro" id="IPR014044">
    <property type="entry name" value="CAP_dom"/>
</dbReference>
<gene>
    <name evidence="2" type="ORF">B4U79_18816</name>
</gene>
<dbReference type="SUPFAM" id="SSF55797">
    <property type="entry name" value="PR-1-like"/>
    <property type="match status" value="1"/>
</dbReference>
<dbReference type="SMART" id="SM00198">
    <property type="entry name" value="SCP"/>
    <property type="match status" value="1"/>
</dbReference>
<sequence length="107" mass="12257">MSTTFFAQRSANILSHTCSFEIDKESPFGESISGGNLSCSETVDRWYRQKKRFKNSKQKSGGLYTQIIWKKTKFLGCGVAPHCKLRFITVCLYYPPGNVKDEYEQNV</sequence>
<dbReference type="EMBL" id="NCKU01016033">
    <property type="protein sequence ID" value="RWR99271.1"/>
    <property type="molecule type" value="Genomic_DNA"/>
</dbReference>
<dbReference type="Pfam" id="PF00188">
    <property type="entry name" value="CAP"/>
    <property type="match status" value="1"/>
</dbReference>
<evidence type="ECO:0000313" key="3">
    <source>
        <dbReference type="Proteomes" id="UP000285301"/>
    </source>
</evidence>
<evidence type="ECO:0000313" key="2">
    <source>
        <dbReference type="EMBL" id="RWR99271.1"/>
    </source>
</evidence>
<feature type="domain" description="SCP" evidence="1">
    <location>
        <begin position="7"/>
        <end position="101"/>
    </location>
</feature>
<dbReference type="Gene3D" id="3.40.33.10">
    <property type="entry name" value="CAP"/>
    <property type="match status" value="1"/>
</dbReference>
<dbReference type="STRING" id="1965070.A0A3S3NB85"/>